<proteinExistence type="predicted"/>
<dbReference type="AlphaFoldDB" id="Q1ATL8"/>
<dbReference type="STRING" id="266117.Rxyl_2332"/>
<dbReference type="Proteomes" id="UP000006637">
    <property type="component" value="Chromosome"/>
</dbReference>
<sequence length="137" mass="14957">MSLRRALERLLPGRGGLALSWSPGAYSGPGEELSPLYAFFEVANEGREPVELVRLYLAPEGEGPLGGAEPEGPLPLRLAPGESAAFRVRAGRLARALAASGHRGRPRVRLVAVDGRGREHALRFRYRVDEYLSLRDE</sequence>
<protein>
    <submittedName>
        <fullName evidence="1">Uncharacterized protein</fullName>
    </submittedName>
</protein>
<reference evidence="1 2" key="1">
    <citation type="submission" date="2006-06" db="EMBL/GenBank/DDBJ databases">
        <title>Complete sequence of Rubrobacter xylanophilus DSM 9941.</title>
        <authorList>
            <consortium name="US DOE Joint Genome Institute"/>
            <person name="Copeland A."/>
            <person name="Lucas S."/>
            <person name="Lapidus A."/>
            <person name="Barry K."/>
            <person name="Detter J.C."/>
            <person name="Glavina del Rio T."/>
            <person name="Hammon N."/>
            <person name="Israni S."/>
            <person name="Dalin E."/>
            <person name="Tice H."/>
            <person name="Pitluck S."/>
            <person name="Munk A.C."/>
            <person name="Brettin T."/>
            <person name="Bruce D."/>
            <person name="Han C."/>
            <person name="Tapia R."/>
            <person name="Gilna P."/>
            <person name="Schmutz J."/>
            <person name="Larimer F."/>
            <person name="Land M."/>
            <person name="Hauser L."/>
            <person name="Kyrpides N."/>
            <person name="Lykidis A."/>
            <person name="da Costa M.S."/>
            <person name="Rainey F.A."/>
            <person name="Empadinhas N."/>
            <person name="Jolivet E."/>
            <person name="Battista J.R."/>
            <person name="Richardson P."/>
        </authorList>
    </citation>
    <scope>NUCLEOTIDE SEQUENCE [LARGE SCALE GENOMIC DNA]</scope>
    <source>
        <strain evidence="2">DSM 9941 / NBRC 16129 / PRD-1</strain>
    </source>
</reference>
<evidence type="ECO:0000313" key="1">
    <source>
        <dbReference type="EMBL" id="ABG05260.1"/>
    </source>
</evidence>
<name>Q1ATL8_RUBXD</name>
<dbReference type="EMBL" id="CP000386">
    <property type="protein sequence ID" value="ABG05260.1"/>
    <property type="molecule type" value="Genomic_DNA"/>
</dbReference>
<accession>Q1ATL8</accession>
<dbReference type="RefSeq" id="WP_011565274.1">
    <property type="nucleotide sequence ID" value="NC_008148.1"/>
</dbReference>
<gene>
    <name evidence="1" type="ordered locus">Rxyl_2332</name>
</gene>
<organism evidence="1 2">
    <name type="scientific">Rubrobacter xylanophilus (strain DSM 9941 / JCM 11954 / NBRC 16129 / PRD-1)</name>
    <dbReference type="NCBI Taxonomy" id="266117"/>
    <lineage>
        <taxon>Bacteria</taxon>
        <taxon>Bacillati</taxon>
        <taxon>Actinomycetota</taxon>
        <taxon>Rubrobacteria</taxon>
        <taxon>Rubrobacterales</taxon>
        <taxon>Rubrobacteraceae</taxon>
        <taxon>Rubrobacter</taxon>
    </lineage>
</organism>
<dbReference type="KEGG" id="rxy:Rxyl_2332"/>
<dbReference type="HOGENOM" id="CLU_1884241_0_0_11"/>
<evidence type="ECO:0000313" key="2">
    <source>
        <dbReference type="Proteomes" id="UP000006637"/>
    </source>
</evidence>
<keyword evidence="2" id="KW-1185">Reference proteome</keyword>
<dbReference type="OrthoDB" id="5244989at2"/>